<name>A0A5E4EAG6_PRUDU</name>
<evidence type="ECO:0000256" key="3">
    <source>
        <dbReference type="PROSITE-ProRule" id="PRU00982"/>
    </source>
</evidence>
<evidence type="ECO:0000256" key="2">
    <source>
        <dbReference type="ARBA" id="ARBA00022786"/>
    </source>
</evidence>
<evidence type="ECO:0000259" key="6">
    <source>
        <dbReference type="PROSITE" id="PS51649"/>
    </source>
</evidence>
<organism evidence="7 8">
    <name type="scientific">Prunus dulcis</name>
    <name type="common">Almond</name>
    <name type="synonym">Amygdalus dulcis</name>
    <dbReference type="NCBI Taxonomy" id="3755"/>
    <lineage>
        <taxon>Eukaryota</taxon>
        <taxon>Viridiplantae</taxon>
        <taxon>Streptophyta</taxon>
        <taxon>Embryophyta</taxon>
        <taxon>Tracheophyta</taxon>
        <taxon>Spermatophyta</taxon>
        <taxon>Magnoliopsida</taxon>
        <taxon>eudicotyledons</taxon>
        <taxon>Gunneridae</taxon>
        <taxon>Pentapetalae</taxon>
        <taxon>rosids</taxon>
        <taxon>fabids</taxon>
        <taxon>Rosales</taxon>
        <taxon>Rosaceae</taxon>
        <taxon>Amygdaloideae</taxon>
        <taxon>Amygdaleae</taxon>
        <taxon>Prunus</taxon>
    </lineage>
</organism>
<feature type="domain" description="NPH3" evidence="6">
    <location>
        <begin position="269"/>
        <end position="530"/>
    </location>
</feature>
<protein>
    <submittedName>
        <fullName evidence="7">PREDICTED: BTB/POZ</fullName>
    </submittedName>
</protein>
<proteinExistence type="inferred from homology"/>
<dbReference type="InterPro" id="IPR043454">
    <property type="entry name" value="NPH3/RPT2-like"/>
</dbReference>
<dbReference type="Gramene" id="VVA12725">
    <property type="protein sequence ID" value="VVA12725"/>
    <property type="gene ID" value="Prudul26B008194"/>
</dbReference>
<gene>
    <name evidence="7" type="ORF">ALMOND_2B008194</name>
</gene>
<evidence type="ECO:0000313" key="8">
    <source>
        <dbReference type="Proteomes" id="UP000327085"/>
    </source>
</evidence>
<sequence>MPETPKLFVKNNFSLCSNFYAKMQGFVFPGIDRPATGMKSADREYPAHRSVSGGRQSKCVMSPSNAGMVAETIERRNKHWFVQTKVASDLIIQVGDSSFHLHKLPMVMRSGRLNRLVFQRSDAERETSSKIHIDNLPGGTKVFELVVKFCYGWKADLTAANIAPLYCAAHFLEMSDDFEQGNLISKTEAFLSFLIFSSWKDAFRILKTCESISSWANEFKITKRSAEAIAWKACTNVKAFGSSENDNARCFNVLPNNAENLKFEDEADIWWFEDVSSLRIDHFIEVIQALKCKGMRADLVGSCIAHWTAKWLARITSGLERMTLKHMTHQLLRVTAECLIKVLPTEENSVTCNFILHLLKLGFMTKINSELLSMLERRIALMLDQCCAPDLLVKNYGGKDSVHDVGLIVRVVVSYVSIVLSSPTPKMFAVGRLIDGYLTLVAKDENLTVNSFQSLVEALPKDARYCDDNLYRAIDMYLKAHPSLTEEKRMSLCGSLEYHRLSQEAREHVMKNDRLPLKITTRFILLEQVNMTRSMTAIGSNYRRTKTQAIVRVNEGLGKGWTNSKKEINLMTKEVETMRVQLNDLQMCKLKLQNQLKRCII</sequence>
<dbReference type="InterPro" id="IPR011333">
    <property type="entry name" value="SKP1/BTB/POZ_sf"/>
</dbReference>
<keyword evidence="2" id="KW-0833">Ubl conjugation pathway</keyword>
<dbReference type="InParanoid" id="A0A5E4EAG6"/>
<dbReference type="SMART" id="SM00225">
    <property type="entry name" value="BTB"/>
    <property type="match status" value="1"/>
</dbReference>
<dbReference type="UniPathway" id="UPA00143"/>
<dbReference type="PROSITE" id="PS50097">
    <property type="entry name" value="BTB"/>
    <property type="match status" value="1"/>
</dbReference>
<dbReference type="InterPro" id="IPR027356">
    <property type="entry name" value="NPH3_dom"/>
</dbReference>
<dbReference type="GO" id="GO:0016567">
    <property type="term" value="P:protein ubiquitination"/>
    <property type="evidence" value="ECO:0007669"/>
    <property type="project" value="UniProtKB-UniPathway"/>
</dbReference>
<accession>A0A5E4EAG6</accession>
<dbReference type="AlphaFoldDB" id="A0A5E4EAG6"/>
<feature type="region of interest" description="Disordered" evidence="4">
    <location>
        <begin position="39"/>
        <end position="58"/>
    </location>
</feature>
<dbReference type="PANTHER" id="PTHR32370">
    <property type="entry name" value="OS12G0117600 PROTEIN"/>
    <property type="match status" value="1"/>
</dbReference>
<dbReference type="Gene3D" id="3.30.710.10">
    <property type="entry name" value="Potassium Channel Kv1.1, Chain A"/>
    <property type="match status" value="1"/>
</dbReference>
<dbReference type="Proteomes" id="UP000327085">
    <property type="component" value="Chromosome 6"/>
</dbReference>
<dbReference type="PROSITE" id="PS51649">
    <property type="entry name" value="NPH3"/>
    <property type="match status" value="1"/>
</dbReference>
<dbReference type="EMBL" id="CABIKO010000006">
    <property type="protein sequence ID" value="VVA12725.1"/>
    <property type="molecule type" value="Genomic_DNA"/>
</dbReference>
<dbReference type="Pfam" id="PF00651">
    <property type="entry name" value="BTB"/>
    <property type="match status" value="1"/>
</dbReference>
<evidence type="ECO:0000259" key="5">
    <source>
        <dbReference type="PROSITE" id="PS50097"/>
    </source>
</evidence>
<evidence type="ECO:0000313" key="7">
    <source>
        <dbReference type="EMBL" id="VVA12725.1"/>
    </source>
</evidence>
<dbReference type="OMA" id="CTEAISW"/>
<dbReference type="SUPFAM" id="SSF54695">
    <property type="entry name" value="POZ domain"/>
    <property type="match status" value="1"/>
</dbReference>
<evidence type="ECO:0000256" key="4">
    <source>
        <dbReference type="SAM" id="MobiDB-lite"/>
    </source>
</evidence>
<comment type="pathway">
    <text evidence="1">Protein modification; protein ubiquitination.</text>
</comment>
<evidence type="ECO:0000256" key="1">
    <source>
        <dbReference type="ARBA" id="ARBA00004906"/>
    </source>
</evidence>
<comment type="similarity">
    <text evidence="3">Belongs to the NPH3 family.</text>
</comment>
<feature type="domain" description="BTB" evidence="5">
    <location>
        <begin position="88"/>
        <end position="159"/>
    </location>
</feature>
<reference evidence="8" key="1">
    <citation type="journal article" date="2020" name="Plant J.">
        <title>Transposons played a major role in the diversification between the closely related almond and peach genomes: results from the almond genome sequence.</title>
        <authorList>
            <person name="Alioto T."/>
            <person name="Alexiou K.G."/>
            <person name="Bardil A."/>
            <person name="Barteri F."/>
            <person name="Castanera R."/>
            <person name="Cruz F."/>
            <person name="Dhingra A."/>
            <person name="Duval H."/>
            <person name="Fernandez I Marti A."/>
            <person name="Frias L."/>
            <person name="Galan B."/>
            <person name="Garcia J.L."/>
            <person name="Howad W."/>
            <person name="Gomez-Garrido J."/>
            <person name="Gut M."/>
            <person name="Julca I."/>
            <person name="Morata J."/>
            <person name="Puigdomenech P."/>
            <person name="Ribeca P."/>
            <person name="Rubio Cabetas M.J."/>
            <person name="Vlasova A."/>
            <person name="Wirthensohn M."/>
            <person name="Garcia-Mas J."/>
            <person name="Gabaldon T."/>
            <person name="Casacuberta J.M."/>
            <person name="Arus P."/>
        </authorList>
    </citation>
    <scope>NUCLEOTIDE SEQUENCE [LARGE SCALE GENOMIC DNA]</scope>
    <source>
        <strain evidence="8">cv. Texas</strain>
    </source>
</reference>
<dbReference type="Pfam" id="PF03000">
    <property type="entry name" value="NPH3"/>
    <property type="match status" value="1"/>
</dbReference>
<dbReference type="InterPro" id="IPR000210">
    <property type="entry name" value="BTB/POZ_dom"/>
</dbReference>